<gene>
    <name evidence="1" type="ORF">D9756_008869</name>
</gene>
<dbReference type="OrthoDB" id="3256331at2759"/>
<proteinExistence type="predicted"/>
<sequence>MNSEVTLTNYSTHPSSKGQVRLLFKRNDPYHAVLYDEDDAPRYWLSTSNGLSKVKIRDGAQRTVVEVNRRMLLSDTFTLADRNEGKAVRVADVLKQAPTTSDSQLSMVLHTEQGTYYWRKRRAHHWVLHDGSMHAPVAWTETVPGTPPTWELVVESEASCVLDYILASLFYLKASPDCTEAGSAWDNVNSHSASLVTL</sequence>
<reference evidence="1 2" key="1">
    <citation type="journal article" date="2020" name="ISME J.">
        <title>Uncovering the hidden diversity of litter-decomposition mechanisms in mushroom-forming fungi.</title>
        <authorList>
            <person name="Floudas D."/>
            <person name="Bentzer J."/>
            <person name="Ahren D."/>
            <person name="Johansson T."/>
            <person name="Persson P."/>
            <person name="Tunlid A."/>
        </authorList>
    </citation>
    <scope>NUCLEOTIDE SEQUENCE [LARGE SCALE GENOMIC DNA]</scope>
    <source>
        <strain evidence="1 2">CBS 146.42</strain>
    </source>
</reference>
<comment type="caution">
    <text evidence="1">The sequence shown here is derived from an EMBL/GenBank/DDBJ whole genome shotgun (WGS) entry which is preliminary data.</text>
</comment>
<keyword evidence="2" id="KW-1185">Reference proteome</keyword>
<organism evidence="1 2">
    <name type="scientific">Leucocoprinus leucothites</name>
    <dbReference type="NCBI Taxonomy" id="201217"/>
    <lineage>
        <taxon>Eukaryota</taxon>
        <taxon>Fungi</taxon>
        <taxon>Dikarya</taxon>
        <taxon>Basidiomycota</taxon>
        <taxon>Agaricomycotina</taxon>
        <taxon>Agaricomycetes</taxon>
        <taxon>Agaricomycetidae</taxon>
        <taxon>Agaricales</taxon>
        <taxon>Agaricineae</taxon>
        <taxon>Agaricaceae</taxon>
        <taxon>Leucocoprinus</taxon>
    </lineage>
</organism>
<accession>A0A8H5FUJ6</accession>
<protein>
    <submittedName>
        <fullName evidence="1">Uncharacterized protein</fullName>
    </submittedName>
</protein>
<dbReference type="EMBL" id="JAACJO010000016">
    <property type="protein sequence ID" value="KAF5349544.1"/>
    <property type="molecule type" value="Genomic_DNA"/>
</dbReference>
<name>A0A8H5FUJ6_9AGAR</name>
<evidence type="ECO:0000313" key="1">
    <source>
        <dbReference type="EMBL" id="KAF5349544.1"/>
    </source>
</evidence>
<evidence type="ECO:0000313" key="2">
    <source>
        <dbReference type="Proteomes" id="UP000559027"/>
    </source>
</evidence>
<dbReference type="Proteomes" id="UP000559027">
    <property type="component" value="Unassembled WGS sequence"/>
</dbReference>
<dbReference type="AlphaFoldDB" id="A0A8H5FUJ6"/>